<feature type="compositionally biased region" description="Polar residues" evidence="4">
    <location>
        <begin position="789"/>
        <end position="804"/>
    </location>
</feature>
<comment type="caution">
    <text evidence="6">The sequence shown here is derived from an EMBL/GenBank/DDBJ whole genome shotgun (WGS) entry which is preliminary data.</text>
</comment>
<feature type="domain" description="CRC" evidence="5">
    <location>
        <begin position="504"/>
        <end position="629"/>
    </location>
</feature>
<proteinExistence type="inferred from homology"/>
<evidence type="ECO:0000256" key="4">
    <source>
        <dbReference type="SAM" id="MobiDB-lite"/>
    </source>
</evidence>
<sequence length="815" mass="89001">MDTPERSKIAGAPISKFEDSPIFNFINNLSPIQPVKSVHGAQSFPSLSYASISSVFSSPHVNSQKESRFLIRQPSPDSSKFETSSESVVENNLCTGLSNVTKLFSYSAVAQEKSSVTCLLNEATVDPPDECLTQPSNLAQSQYDCGSPNHNMTPSYGIKVDPKINTDHALDELVPFVPDGVERRKILFATEIELQEKHQQEGSEQDVAECDWEDLISNDADEMLIFDSPIESETCKDQDENLEDKANTLSSSISQLTDVVDIPQNKSPEVSYDLCLKNATEDPIVDNSGDVGEQHGVDCTPQIFSGTSQKQAVLSDQTQKIGKGNNTCTSFVCKVDSQHHRGMRRRCLVFEVSGASGKKSNNNSTFQPSVSYSLPSTGKFTSEDRRLTLLRPGSSLSSRMLPGIGLHLNTLATVSKDRKVAPETPSSGRRLVSMPCTISPFPPLRASKSLDTEKDQCRGNEVRDFEDVHNDSCEVPTVGVREDLNHSSPKKKKRRSDNGGESEACKRCNCKKSKCLKLYCECFAAGIYCVEPCSCQGCFNKPVHEEIVLATRKQIESRNPLAFAPKVIRASEPVQDPGEETNNTPASARHKRGCNCKKSSCLKKYCECYQSGVGCSASCRCEGCKNAFGRKDGADEIEHEEEEKNDCGKQQDESDASQQNAVAQNDEHPLADNILAVSPCFQICSPSVQLPFLSSGKPPRSSLLPVGYQTSKMRRKCDVPLPRGKIDKHFKTALDDDTPEILRNDSSPSAGVKTCSPNGKRVSPPHISLGMSPNRKGARKLILKSIPSFPSLSSTASGNYTVNYSSSSFGSSTMS</sequence>
<reference evidence="6" key="1">
    <citation type="journal article" date="2023" name="GigaByte">
        <title>Genome assembly of the bearded iris, Iris pallida Lam.</title>
        <authorList>
            <person name="Bruccoleri R.E."/>
            <person name="Oakeley E.J."/>
            <person name="Faust A.M.E."/>
            <person name="Altorfer M."/>
            <person name="Dessus-Babus S."/>
            <person name="Burckhardt D."/>
            <person name="Oertli M."/>
            <person name="Naumann U."/>
            <person name="Petersen F."/>
            <person name="Wong J."/>
        </authorList>
    </citation>
    <scope>NUCLEOTIDE SEQUENCE</scope>
    <source>
        <strain evidence="6">GSM-AAB239-AS_SAM_17_03QT</strain>
    </source>
</reference>
<organism evidence="6 7">
    <name type="scientific">Iris pallida</name>
    <name type="common">Sweet iris</name>
    <dbReference type="NCBI Taxonomy" id="29817"/>
    <lineage>
        <taxon>Eukaryota</taxon>
        <taxon>Viridiplantae</taxon>
        <taxon>Streptophyta</taxon>
        <taxon>Embryophyta</taxon>
        <taxon>Tracheophyta</taxon>
        <taxon>Spermatophyta</taxon>
        <taxon>Magnoliopsida</taxon>
        <taxon>Liliopsida</taxon>
        <taxon>Asparagales</taxon>
        <taxon>Iridaceae</taxon>
        <taxon>Iridoideae</taxon>
        <taxon>Irideae</taxon>
        <taxon>Iris</taxon>
    </lineage>
</organism>
<protein>
    <submittedName>
        <fullName evidence="6">Protein tesmin/TSO1-like CXC 2</fullName>
    </submittedName>
</protein>
<dbReference type="InterPro" id="IPR044522">
    <property type="entry name" value="TSO1-like"/>
</dbReference>
<keyword evidence="3" id="KW-0539">Nucleus</keyword>
<evidence type="ECO:0000256" key="3">
    <source>
        <dbReference type="ARBA" id="ARBA00023242"/>
    </source>
</evidence>
<dbReference type="InterPro" id="IPR033467">
    <property type="entry name" value="Tesmin/TSO1-like_CXC"/>
</dbReference>
<dbReference type="InterPro" id="IPR005172">
    <property type="entry name" value="CRC"/>
</dbReference>
<dbReference type="Proteomes" id="UP001140949">
    <property type="component" value="Unassembled WGS sequence"/>
</dbReference>
<dbReference type="SMART" id="SM01114">
    <property type="entry name" value="CXC"/>
    <property type="match status" value="2"/>
</dbReference>
<name>A0AAX6E9G6_IRIPA</name>
<evidence type="ECO:0000313" key="6">
    <source>
        <dbReference type="EMBL" id="KAJ6800668.1"/>
    </source>
</evidence>
<accession>A0AAX6E9G6</accession>
<dbReference type="GO" id="GO:0005634">
    <property type="term" value="C:nucleus"/>
    <property type="evidence" value="ECO:0007669"/>
    <property type="project" value="UniProtKB-SubCell"/>
</dbReference>
<feature type="compositionally biased region" description="Low complexity" evidence="4">
    <location>
        <begin position="805"/>
        <end position="815"/>
    </location>
</feature>
<comment type="subcellular location">
    <subcellularLocation>
        <location evidence="1">Nucleus</location>
    </subcellularLocation>
</comment>
<gene>
    <name evidence="6" type="ORF">M6B38_201365</name>
</gene>
<evidence type="ECO:0000313" key="7">
    <source>
        <dbReference type="Proteomes" id="UP001140949"/>
    </source>
</evidence>
<reference evidence="6" key="2">
    <citation type="submission" date="2023-04" db="EMBL/GenBank/DDBJ databases">
        <authorList>
            <person name="Bruccoleri R.E."/>
            <person name="Oakeley E.J."/>
            <person name="Faust A.-M."/>
            <person name="Dessus-Babus S."/>
            <person name="Altorfer M."/>
            <person name="Burckhardt D."/>
            <person name="Oertli M."/>
            <person name="Naumann U."/>
            <person name="Petersen F."/>
            <person name="Wong J."/>
        </authorList>
    </citation>
    <scope>NUCLEOTIDE SEQUENCE</scope>
    <source>
        <strain evidence="6">GSM-AAB239-AS_SAM_17_03QT</strain>
        <tissue evidence="6">Leaf</tissue>
    </source>
</reference>
<feature type="region of interest" description="Disordered" evidence="4">
    <location>
        <begin position="636"/>
        <end position="664"/>
    </location>
</feature>
<feature type="region of interest" description="Disordered" evidence="4">
    <location>
        <begin position="479"/>
        <end position="504"/>
    </location>
</feature>
<dbReference type="PANTHER" id="PTHR46159:SF12">
    <property type="entry name" value="PROTEIN TESMIN_TSO1-LIKE CXC 3-RELATED"/>
    <property type="match status" value="1"/>
</dbReference>
<dbReference type="PROSITE" id="PS51634">
    <property type="entry name" value="CRC"/>
    <property type="match status" value="1"/>
</dbReference>
<dbReference type="PANTHER" id="PTHR46159">
    <property type="entry name" value="PROTEIN TESMIN/TSO1-LIKE CXC 2"/>
    <property type="match status" value="1"/>
</dbReference>
<dbReference type="Pfam" id="PF03638">
    <property type="entry name" value="TCR"/>
    <property type="match status" value="2"/>
</dbReference>
<comment type="similarity">
    <text evidence="2">Belongs to the lin-54 family.</text>
</comment>
<dbReference type="AlphaFoldDB" id="A0AAX6E9G6"/>
<dbReference type="GO" id="GO:0003700">
    <property type="term" value="F:DNA-binding transcription factor activity"/>
    <property type="evidence" value="ECO:0007669"/>
    <property type="project" value="InterPro"/>
</dbReference>
<feature type="region of interest" description="Disordered" evidence="4">
    <location>
        <begin position="738"/>
        <end position="774"/>
    </location>
</feature>
<feature type="region of interest" description="Disordered" evidence="4">
    <location>
        <begin position="789"/>
        <end position="815"/>
    </location>
</feature>
<evidence type="ECO:0000256" key="1">
    <source>
        <dbReference type="ARBA" id="ARBA00004123"/>
    </source>
</evidence>
<evidence type="ECO:0000259" key="5">
    <source>
        <dbReference type="PROSITE" id="PS51634"/>
    </source>
</evidence>
<keyword evidence="7" id="KW-1185">Reference proteome</keyword>
<evidence type="ECO:0000256" key="2">
    <source>
        <dbReference type="ARBA" id="ARBA00007267"/>
    </source>
</evidence>
<dbReference type="EMBL" id="JANAVB010038616">
    <property type="protein sequence ID" value="KAJ6800668.1"/>
    <property type="molecule type" value="Genomic_DNA"/>
</dbReference>